<organism evidence="1">
    <name type="scientific">marine sediment metagenome</name>
    <dbReference type="NCBI Taxonomy" id="412755"/>
    <lineage>
        <taxon>unclassified sequences</taxon>
        <taxon>metagenomes</taxon>
        <taxon>ecological metagenomes</taxon>
    </lineage>
</organism>
<dbReference type="EMBL" id="BART01028439">
    <property type="protein sequence ID" value="GAG90460.1"/>
    <property type="molecule type" value="Genomic_DNA"/>
</dbReference>
<protein>
    <submittedName>
        <fullName evidence="1">Uncharacterized protein</fullName>
    </submittedName>
</protein>
<dbReference type="InterPro" id="IPR038601">
    <property type="entry name" value="MttB-like_sf"/>
</dbReference>
<proteinExistence type="predicted"/>
<evidence type="ECO:0000313" key="1">
    <source>
        <dbReference type="EMBL" id="GAG90460.1"/>
    </source>
</evidence>
<reference evidence="1" key="1">
    <citation type="journal article" date="2014" name="Front. Microbiol.">
        <title>High frequency of phylogenetically diverse reductive dehalogenase-homologous genes in deep subseafloor sedimentary metagenomes.</title>
        <authorList>
            <person name="Kawai M."/>
            <person name="Futagami T."/>
            <person name="Toyoda A."/>
            <person name="Takaki Y."/>
            <person name="Nishi S."/>
            <person name="Hori S."/>
            <person name="Arai W."/>
            <person name="Tsubouchi T."/>
            <person name="Morono Y."/>
            <person name="Uchiyama I."/>
            <person name="Ito T."/>
            <person name="Fujiyama A."/>
            <person name="Inagaki F."/>
            <person name="Takami H."/>
        </authorList>
    </citation>
    <scope>NUCLEOTIDE SEQUENCE</scope>
    <source>
        <strain evidence="1">Expedition CK06-06</strain>
    </source>
</reference>
<comment type="caution">
    <text evidence="1">The sequence shown here is derived from an EMBL/GenBank/DDBJ whole genome shotgun (WGS) entry which is preliminary data.</text>
</comment>
<dbReference type="Gene3D" id="3.20.20.480">
    <property type="entry name" value="Trimethylamine methyltransferase-like"/>
    <property type="match status" value="1"/>
</dbReference>
<sequence>MRLSHLKVLSEKELSKIHQASLRVLSEIGVVIHSEKSLTASKRPWCQGGYR</sequence>
<gene>
    <name evidence="1" type="ORF">S01H4_50141</name>
</gene>
<dbReference type="AlphaFoldDB" id="X1B5Y0"/>
<accession>X1B5Y0</accession>
<name>X1B5Y0_9ZZZZ</name>